<evidence type="ECO:0000313" key="1">
    <source>
        <dbReference type="EMBL" id="RQH22413.1"/>
    </source>
</evidence>
<dbReference type="PANTHER" id="PTHR43434">
    <property type="entry name" value="PHOSPHOGLYCOLATE PHOSPHATASE"/>
    <property type="match status" value="1"/>
</dbReference>
<dbReference type="Pfam" id="PF00702">
    <property type="entry name" value="Hydrolase"/>
    <property type="match status" value="1"/>
</dbReference>
<dbReference type="InterPro" id="IPR050155">
    <property type="entry name" value="HAD-like_hydrolase_sf"/>
</dbReference>
<dbReference type="InterPro" id="IPR036412">
    <property type="entry name" value="HAD-like_sf"/>
</dbReference>
<dbReference type="GO" id="GO:0006281">
    <property type="term" value="P:DNA repair"/>
    <property type="evidence" value="ECO:0007669"/>
    <property type="project" value="TreeGrafter"/>
</dbReference>
<dbReference type="GO" id="GO:0005829">
    <property type="term" value="C:cytosol"/>
    <property type="evidence" value="ECO:0007669"/>
    <property type="project" value="TreeGrafter"/>
</dbReference>
<gene>
    <name evidence="1" type="ORF">D5R40_31035</name>
</gene>
<dbReference type="RefSeq" id="WP_124147215.1">
    <property type="nucleotide sequence ID" value="NZ_CAWOKI010000242.1"/>
</dbReference>
<proteinExistence type="predicted"/>
<dbReference type="Gene3D" id="3.40.50.1000">
    <property type="entry name" value="HAD superfamily/HAD-like"/>
    <property type="match status" value="1"/>
</dbReference>
<dbReference type="Proteomes" id="UP000269154">
    <property type="component" value="Unassembled WGS sequence"/>
</dbReference>
<dbReference type="InterPro" id="IPR006439">
    <property type="entry name" value="HAD-SF_hydro_IA"/>
</dbReference>
<sequence length="244" mass="26604">MVAINCRDVIFQDIQAIIFDKDGTLENSQEFLRNLGQKLARLIDAKIPGIGEPLLMSFGIDGQNLNPTGLMAVGSRRENEIAAAAYIAETGRGWLESLAIAKETFEEAEKILPQSEPSPIFIGSLEVLKYLWEKGIKLGILSAASTKAVQNFVKYYQLKDYIQLEMGVDDGPSKPDPELFLQACQKLGVTPDKVLMVGDSPMDIEMAKKAGAAGCIGICWGKSEVNYLQGADVAIAHLEEIKVL</sequence>
<dbReference type="NCBIfam" id="TIGR01549">
    <property type="entry name" value="HAD-SF-IA-v1"/>
    <property type="match status" value="1"/>
</dbReference>
<reference evidence="1 2" key="1">
    <citation type="journal article" date="2018" name="ACS Chem. Biol.">
        <title>Ketoreductase domain dysfunction expands chemodiversity: malyngamide biosynthesis in the cyanobacterium Okeania hirsuta.</title>
        <authorList>
            <person name="Moss N.A."/>
            <person name="Leao T."/>
            <person name="Rankin M."/>
            <person name="McCullough T.M."/>
            <person name="Qu P."/>
            <person name="Korobeynikov A."/>
            <person name="Smith J.L."/>
            <person name="Gerwick L."/>
            <person name="Gerwick W.H."/>
        </authorList>
    </citation>
    <scope>NUCLEOTIDE SEQUENCE [LARGE SCALE GENOMIC DNA]</scope>
    <source>
        <strain evidence="1 2">PAB10Feb10-1</strain>
    </source>
</reference>
<dbReference type="SUPFAM" id="SSF56784">
    <property type="entry name" value="HAD-like"/>
    <property type="match status" value="1"/>
</dbReference>
<keyword evidence="2" id="KW-1185">Reference proteome</keyword>
<dbReference type="SFLD" id="SFLDG01129">
    <property type="entry name" value="C1.5:_HAD__Beta-PGM__Phosphata"/>
    <property type="match status" value="1"/>
</dbReference>
<dbReference type="InterPro" id="IPR023214">
    <property type="entry name" value="HAD_sf"/>
</dbReference>
<keyword evidence="1" id="KW-0378">Hydrolase</keyword>
<dbReference type="AlphaFoldDB" id="A0A3N6NTZ8"/>
<dbReference type="GO" id="GO:0008967">
    <property type="term" value="F:phosphoglycolate phosphatase activity"/>
    <property type="evidence" value="ECO:0007669"/>
    <property type="project" value="TreeGrafter"/>
</dbReference>
<dbReference type="OrthoDB" id="9797743at2"/>
<dbReference type="PANTHER" id="PTHR43434:SF1">
    <property type="entry name" value="PHOSPHOGLYCOLATE PHOSPHATASE"/>
    <property type="match status" value="1"/>
</dbReference>
<dbReference type="NCBIfam" id="TIGR01509">
    <property type="entry name" value="HAD-SF-IA-v3"/>
    <property type="match status" value="1"/>
</dbReference>
<dbReference type="InterPro" id="IPR023198">
    <property type="entry name" value="PGP-like_dom2"/>
</dbReference>
<protein>
    <submittedName>
        <fullName evidence="1">HAD family hydrolase</fullName>
    </submittedName>
</protein>
<comment type="caution">
    <text evidence="1">The sequence shown here is derived from an EMBL/GenBank/DDBJ whole genome shotgun (WGS) entry which is preliminary data.</text>
</comment>
<dbReference type="PRINTS" id="PR00413">
    <property type="entry name" value="HADHALOGNASE"/>
</dbReference>
<name>A0A3N6NTZ8_9CYAN</name>
<dbReference type="SFLD" id="SFLDS00003">
    <property type="entry name" value="Haloacid_Dehalogenase"/>
    <property type="match status" value="1"/>
</dbReference>
<dbReference type="Gene3D" id="1.10.150.240">
    <property type="entry name" value="Putative phosphatase, domain 2"/>
    <property type="match status" value="1"/>
</dbReference>
<evidence type="ECO:0000313" key="2">
    <source>
        <dbReference type="Proteomes" id="UP000269154"/>
    </source>
</evidence>
<accession>A0A3N6NTZ8</accession>
<organism evidence="1 2">
    <name type="scientific">Okeania hirsuta</name>
    <dbReference type="NCBI Taxonomy" id="1458930"/>
    <lineage>
        <taxon>Bacteria</taxon>
        <taxon>Bacillati</taxon>
        <taxon>Cyanobacteriota</taxon>
        <taxon>Cyanophyceae</taxon>
        <taxon>Oscillatoriophycideae</taxon>
        <taxon>Oscillatoriales</taxon>
        <taxon>Microcoleaceae</taxon>
        <taxon>Okeania</taxon>
    </lineage>
</organism>
<dbReference type="EMBL" id="RCBY01000368">
    <property type="protein sequence ID" value="RQH22413.1"/>
    <property type="molecule type" value="Genomic_DNA"/>
</dbReference>